<dbReference type="Proteomes" id="UP000286415">
    <property type="component" value="Unassembled WGS sequence"/>
</dbReference>
<comment type="caution">
    <text evidence="1">The sequence shown here is derived from an EMBL/GenBank/DDBJ whole genome shotgun (WGS) entry which is preliminary data.</text>
</comment>
<evidence type="ECO:0000313" key="2">
    <source>
        <dbReference type="Proteomes" id="UP000286415"/>
    </source>
</evidence>
<organism evidence="1 2">
    <name type="scientific">Clonorchis sinensis</name>
    <name type="common">Chinese liver fluke</name>
    <dbReference type="NCBI Taxonomy" id="79923"/>
    <lineage>
        <taxon>Eukaryota</taxon>
        <taxon>Metazoa</taxon>
        <taxon>Spiralia</taxon>
        <taxon>Lophotrochozoa</taxon>
        <taxon>Platyhelminthes</taxon>
        <taxon>Trematoda</taxon>
        <taxon>Digenea</taxon>
        <taxon>Opisthorchiida</taxon>
        <taxon>Opisthorchiata</taxon>
        <taxon>Opisthorchiidae</taxon>
        <taxon>Clonorchis</taxon>
    </lineage>
</organism>
<protein>
    <submittedName>
        <fullName evidence="1">Uncharacterized protein</fullName>
    </submittedName>
</protein>
<dbReference type="EMBL" id="NIRI02000013">
    <property type="protein sequence ID" value="KAG5453332.1"/>
    <property type="molecule type" value="Genomic_DNA"/>
</dbReference>
<name>A0A419PLG4_CLOSI</name>
<keyword evidence="2" id="KW-1185">Reference proteome</keyword>
<dbReference type="InParanoid" id="A0A419PLG4"/>
<evidence type="ECO:0000313" key="1">
    <source>
        <dbReference type="EMBL" id="KAG5453332.1"/>
    </source>
</evidence>
<gene>
    <name evidence="1" type="ORF">CSKR_104390</name>
</gene>
<proteinExistence type="predicted"/>
<accession>A0A419PLG4</accession>
<dbReference type="AlphaFoldDB" id="A0A419PLG4"/>
<reference evidence="1 2" key="2">
    <citation type="journal article" date="2021" name="Genomics">
        <title>High-quality reference genome for Clonorchis sinensis.</title>
        <authorList>
            <person name="Young N.D."/>
            <person name="Stroehlein A.J."/>
            <person name="Kinkar L."/>
            <person name="Wang T."/>
            <person name="Sohn W.M."/>
            <person name="Chang B.C.H."/>
            <person name="Kaur P."/>
            <person name="Weisz D."/>
            <person name="Dudchenko O."/>
            <person name="Aiden E.L."/>
            <person name="Korhonen P.K."/>
            <person name="Gasser R.B."/>
        </authorList>
    </citation>
    <scope>NUCLEOTIDE SEQUENCE [LARGE SCALE GENOMIC DNA]</scope>
    <source>
        <strain evidence="1">Cs-k2</strain>
    </source>
</reference>
<dbReference type="OrthoDB" id="10555861at2759"/>
<sequence>MFYLNPIGNIKNGRFSYVPGKSLAKPKFYPLTNAKTKETPYIRNSLLIRLLKILRQPTTGFALLLWAHQCITYIHVSRYLEYRSNWNMRRSGAARSVAWKHQKREIQLGFR</sequence>
<reference evidence="1 2" key="1">
    <citation type="journal article" date="2018" name="Biotechnol. Adv.">
        <title>Improved genomic resources and new bioinformatic workflow for the carcinogenic parasite Clonorchis sinensis: Biotechnological implications.</title>
        <authorList>
            <person name="Wang D."/>
            <person name="Korhonen P.K."/>
            <person name="Gasser R.B."/>
            <person name="Young N.D."/>
        </authorList>
    </citation>
    <scope>NUCLEOTIDE SEQUENCE [LARGE SCALE GENOMIC DNA]</scope>
    <source>
        <strain evidence="1">Cs-k2</strain>
    </source>
</reference>